<name>A0A9Q3GCD0_9BASI</name>
<reference evidence="2" key="1">
    <citation type="submission" date="2021-03" db="EMBL/GenBank/DDBJ databases">
        <title>Draft genome sequence of rust myrtle Austropuccinia psidii MF-1, a brazilian biotype.</title>
        <authorList>
            <person name="Quecine M.C."/>
            <person name="Pachon D.M.R."/>
            <person name="Bonatelli M.L."/>
            <person name="Correr F.H."/>
            <person name="Franceschini L.M."/>
            <person name="Leite T.F."/>
            <person name="Margarido G.R.A."/>
            <person name="Almeida C.A."/>
            <person name="Ferrarezi J.A."/>
            <person name="Labate C.A."/>
        </authorList>
    </citation>
    <scope>NUCLEOTIDE SEQUENCE</scope>
    <source>
        <strain evidence="2">MF-1</strain>
    </source>
</reference>
<proteinExistence type="predicted"/>
<feature type="compositionally biased region" description="Polar residues" evidence="1">
    <location>
        <begin position="130"/>
        <end position="142"/>
    </location>
</feature>
<dbReference type="Proteomes" id="UP000765509">
    <property type="component" value="Unassembled WGS sequence"/>
</dbReference>
<sequence length="161" mass="18562">MEYPRSCISSQGSYSTFYNLIESPEVHTTAIPVVRSYQFLTSISKDIPVSVQELVYFCKAERVGASTQLLYRYNELLPSIKELLWPRKDKRTSEGLETHVLQGTGPKDKIFVETEKHFVRGSEEIVGPKEQQQPCGSFTSLNKFKRQARMPQRATRRKSKR</sequence>
<evidence type="ECO:0000313" key="2">
    <source>
        <dbReference type="EMBL" id="MBW0461037.1"/>
    </source>
</evidence>
<dbReference type="AlphaFoldDB" id="A0A9Q3GCD0"/>
<evidence type="ECO:0000313" key="3">
    <source>
        <dbReference type="Proteomes" id="UP000765509"/>
    </source>
</evidence>
<evidence type="ECO:0000256" key="1">
    <source>
        <dbReference type="SAM" id="MobiDB-lite"/>
    </source>
</evidence>
<gene>
    <name evidence="2" type="ORF">O181_000752</name>
</gene>
<feature type="compositionally biased region" description="Basic residues" evidence="1">
    <location>
        <begin position="143"/>
        <end position="161"/>
    </location>
</feature>
<dbReference type="EMBL" id="AVOT02000095">
    <property type="protein sequence ID" value="MBW0461037.1"/>
    <property type="molecule type" value="Genomic_DNA"/>
</dbReference>
<organism evidence="2 3">
    <name type="scientific">Austropuccinia psidii MF-1</name>
    <dbReference type="NCBI Taxonomy" id="1389203"/>
    <lineage>
        <taxon>Eukaryota</taxon>
        <taxon>Fungi</taxon>
        <taxon>Dikarya</taxon>
        <taxon>Basidiomycota</taxon>
        <taxon>Pucciniomycotina</taxon>
        <taxon>Pucciniomycetes</taxon>
        <taxon>Pucciniales</taxon>
        <taxon>Sphaerophragmiaceae</taxon>
        <taxon>Austropuccinia</taxon>
    </lineage>
</organism>
<protein>
    <submittedName>
        <fullName evidence="2">Uncharacterized protein</fullName>
    </submittedName>
</protein>
<accession>A0A9Q3GCD0</accession>
<comment type="caution">
    <text evidence="2">The sequence shown here is derived from an EMBL/GenBank/DDBJ whole genome shotgun (WGS) entry which is preliminary data.</text>
</comment>
<feature type="region of interest" description="Disordered" evidence="1">
    <location>
        <begin position="125"/>
        <end position="161"/>
    </location>
</feature>
<keyword evidence="3" id="KW-1185">Reference proteome</keyword>